<evidence type="ECO:0000313" key="1">
    <source>
        <dbReference type="EMBL" id="EAL72253.1"/>
    </source>
</evidence>
<dbReference type="GeneID" id="8617262"/>
<dbReference type="PaxDb" id="44689-DDB0190579"/>
<sequence>MAISFKKLDQILKNAWVLYSLKHQEKIIDNLIRCDKASIFAKPSEDDKSYVPPNQNQRELIKEMINSLSYVSLPDNLFQFHLIHNLLDFHLW</sequence>
<evidence type="ECO:0000313" key="2">
    <source>
        <dbReference type="Proteomes" id="UP000002195"/>
    </source>
</evidence>
<dbReference type="dictyBase" id="DDB_G0269806"/>
<dbReference type="KEGG" id="ddi:DDB_G0269806"/>
<dbReference type="EMBL" id="AAFI02000005">
    <property type="protein sequence ID" value="EAL72253.1"/>
    <property type="molecule type" value="Genomic_DNA"/>
</dbReference>
<dbReference type="InParanoid" id="Q55D24"/>
<keyword evidence="2" id="KW-1185">Reference proteome</keyword>
<dbReference type="HOGENOM" id="CLU_2417799_0_0_1"/>
<accession>Q55D24</accession>
<gene>
    <name evidence="1" type="ORF">DDB_G0269806</name>
</gene>
<name>Q55D24_DICDI</name>
<comment type="caution">
    <text evidence="1">The sequence shown here is derived from an EMBL/GenBank/DDBJ whole genome shotgun (WGS) entry which is preliminary data.</text>
</comment>
<organism evidence="1 2">
    <name type="scientific">Dictyostelium discoideum</name>
    <name type="common">Social amoeba</name>
    <dbReference type="NCBI Taxonomy" id="44689"/>
    <lineage>
        <taxon>Eukaryota</taxon>
        <taxon>Amoebozoa</taxon>
        <taxon>Evosea</taxon>
        <taxon>Eumycetozoa</taxon>
        <taxon>Dictyostelia</taxon>
        <taxon>Dictyosteliales</taxon>
        <taxon>Dictyosteliaceae</taxon>
        <taxon>Dictyostelium</taxon>
    </lineage>
</organism>
<dbReference type="RefSeq" id="XP_646307.1">
    <property type="nucleotide sequence ID" value="XM_641215.1"/>
</dbReference>
<dbReference type="AlphaFoldDB" id="Q55D24"/>
<dbReference type="Proteomes" id="UP000002195">
    <property type="component" value="Unassembled WGS sequence"/>
</dbReference>
<reference evidence="1 2" key="1">
    <citation type="journal article" date="2005" name="Nature">
        <title>The genome of the social amoeba Dictyostelium discoideum.</title>
        <authorList>
            <consortium name="The Dictyostelium discoideum Sequencing Consortium"/>
            <person name="Eichinger L."/>
            <person name="Pachebat J.A."/>
            <person name="Glockner G."/>
            <person name="Rajandream M.A."/>
            <person name="Sucgang R."/>
            <person name="Berriman M."/>
            <person name="Song J."/>
            <person name="Olsen R."/>
            <person name="Szafranski K."/>
            <person name="Xu Q."/>
            <person name="Tunggal B."/>
            <person name="Kummerfeld S."/>
            <person name="Madera M."/>
            <person name="Konfortov B.A."/>
            <person name="Rivero F."/>
            <person name="Bankier A.T."/>
            <person name="Lehmann R."/>
            <person name="Hamlin N."/>
            <person name="Davies R."/>
            <person name="Gaudet P."/>
            <person name="Fey P."/>
            <person name="Pilcher K."/>
            <person name="Chen G."/>
            <person name="Saunders D."/>
            <person name="Sodergren E."/>
            <person name="Davis P."/>
            <person name="Kerhornou A."/>
            <person name="Nie X."/>
            <person name="Hall N."/>
            <person name="Anjard C."/>
            <person name="Hemphill L."/>
            <person name="Bason N."/>
            <person name="Farbrother P."/>
            <person name="Desany B."/>
            <person name="Just E."/>
            <person name="Morio T."/>
            <person name="Rost R."/>
            <person name="Churcher C."/>
            <person name="Cooper J."/>
            <person name="Haydock S."/>
            <person name="van Driessche N."/>
            <person name="Cronin A."/>
            <person name="Goodhead I."/>
            <person name="Muzny D."/>
            <person name="Mourier T."/>
            <person name="Pain A."/>
            <person name="Lu M."/>
            <person name="Harper D."/>
            <person name="Lindsay R."/>
            <person name="Hauser H."/>
            <person name="James K."/>
            <person name="Quiles M."/>
            <person name="Madan Babu M."/>
            <person name="Saito T."/>
            <person name="Buchrieser C."/>
            <person name="Wardroper A."/>
            <person name="Felder M."/>
            <person name="Thangavelu M."/>
            <person name="Johnson D."/>
            <person name="Knights A."/>
            <person name="Loulseged H."/>
            <person name="Mungall K."/>
            <person name="Oliver K."/>
            <person name="Price C."/>
            <person name="Quail M.A."/>
            <person name="Urushihara H."/>
            <person name="Hernandez J."/>
            <person name="Rabbinowitsch E."/>
            <person name="Steffen D."/>
            <person name="Sanders M."/>
            <person name="Ma J."/>
            <person name="Kohara Y."/>
            <person name="Sharp S."/>
            <person name="Simmonds M."/>
            <person name="Spiegler S."/>
            <person name="Tivey A."/>
            <person name="Sugano S."/>
            <person name="White B."/>
            <person name="Walker D."/>
            <person name="Woodward J."/>
            <person name="Winckler T."/>
            <person name="Tanaka Y."/>
            <person name="Shaulsky G."/>
            <person name="Schleicher M."/>
            <person name="Weinstock G."/>
            <person name="Rosenthal A."/>
            <person name="Cox E.C."/>
            <person name="Chisholm R.L."/>
            <person name="Gibbs R."/>
            <person name="Loomis W.F."/>
            <person name="Platzer M."/>
            <person name="Kay R.R."/>
            <person name="Williams J."/>
            <person name="Dear P.H."/>
            <person name="Noegel A.A."/>
            <person name="Barrell B."/>
            <person name="Kuspa A."/>
        </authorList>
    </citation>
    <scope>NUCLEOTIDE SEQUENCE [LARGE SCALE GENOMIC DNA]</scope>
    <source>
        <strain evidence="1 2">AX4</strain>
    </source>
</reference>
<proteinExistence type="predicted"/>
<protein>
    <submittedName>
        <fullName evidence="1">Uncharacterized protein</fullName>
    </submittedName>
</protein>
<dbReference type="VEuPathDB" id="AmoebaDB:DDB_G0269806"/>